<dbReference type="GO" id="GO:0005886">
    <property type="term" value="C:plasma membrane"/>
    <property type="evidence" value="ECO:0007669"/>
    <property type="project" value="TreeGrafter"/>
</dbReference>
<sequence>MEDIPGVARISKRGWRDTEMQVDINPTAMFSKYLTSQDIIFALKNRNINFPGGNIAGNRKEIILRTIGEFDSPQEIEEVHIRSNEIGNSIRIDHVARVTEGLKEAEYLDKVNGQKTIALTIIKREKADAILVVDEAKKNYRRI</sequence>
<dbReference type="AlphaFoldDB" id="M6C6B5"/>
<dbReference type="Gene3D" id="3.30.2090.10">
    <property type="entry name" value="Multidrug efflux transporter AcrB TolC docking domain, DN and DC subdomains"/>
    <property type="match status" value="1"/>
</dbReference>
<dbReference type="Pfam" id="PF00873">
    <property type="entry name" value="ACR_tran"/>
    <property type="match status" value="1"/>
</dbReference>
<dbReference type="PANTHER" id="PTHR32063:SF33">
    <property type="entry name" value="RND SUPERFAMILY EFFLUX PUMP PERMEASE COMPONENT"/>
    <property type="match status" value="1"/>
</dbReference>
<dbReference type="EMBL" id="ANMU01000076">
    <property type="protein sequence ID" value="EMJ81790.1"/>
    <property type="molecule type" value="Genomic_DNA"/>
</dbReference>
<accession>M6C6B5</accession>
<name>M6C6B5_LEPBO</name>
<evidence type="ECO:0000313" key="1">
    <source>
        <dbReference type="EMBL" id="EMJ81790.1"/>
    </source>
</evidence>
<dbReference type="Gene3D" id="3.30.70.1320">
    <property type="entry name" value="Multidrug efflux transporter AcrB pore domain like"/>
    <property type="match status" value="1"/>
</dbReference>
<dbReference type="InterPro" id="IPR027463">
    <property type="entry name" value="AcrB_DN_DC_subdom"/>
</dbReference>
<proteinExistence type="predicted"/>
<dbReference type="Proteomes" id="UP000011873">
    <property type="component" value="Unassembled WGS sequence"/>
</dbReference>
<protein>
    <submittedName>
        <fullName evidence="1">RND transporter, Hydrophobe/Amphiphile Efflux-1 (HAE1)/Heavy Metal Efflux (HME) family, permease protein</fullName>
    </submittedName>
</protein>
<dbReference type="GO" id="GO:0042910">
    <property type="term" value="F:xenobiotic transmembrane transporter activity"/>
    <property type="evidence" value="ECO:0007669"/>
    <property type="project" value="TreeGrafter"/>
</dbReference>
<reference evidence="1 2" key="1">
    <citation type="submission" date="2013-01" db="EMBL/GenBank/DDBJ databases">
        <authorList>
            <person name="Harkins D.M."/>
            <person name="Durkin A.S."/>
            <person name="Brinkac L.M."/>
            <person name="Haft D.H."/>
            <person name="Selengut J.D."/>
            <person name="Sanka R."/>
            <person name="DePew J."/>
            <person name="Purushe J."/>
            <person name="Galloway R.L."/>
            <person name="Vinetz J.M."/>
            <person name="Sutton G.G."/>
            <person name="Nierman W.C."/>
            <person name="Fouts D.E."/>
        </authorList>
    </citation>
    <scope>NUCLEOTIDE SEQUENCE [LARGE SCALE GENOMIC DNA]</scope>
    <source>
        <strain evidence="1 2">Sponselee CDC</strain>
    </source>
</reference>
<dbReference type="PANTHER" id="PTHR32063">
    <property type="match status" value="1"/>
</dbReference>
<dbReference type="InterPro" id="IPR001036">
    <property type="entry name" value="Acrflvin-R"/>
</dbReference>
<dbReference type="SUPFAM" id="SSF82714">
    <property type="entry name" value="Multidrug efflux transporter AcrB TolC docking domain, DN and DC subdomains"/>
    <property type="match status" value="1"/>
</dbReference>
<dbReference type="PATRIC" id="fig|1218567.3.peg.2053"/>
<comment type="caution">
    <text evidence="1">The sequence shown here is derived from an EMBL/GenBank/DDBJ whole genome shotgun (WGS) entry which is preliminary data.</text>
</comment>
<gene>
    <name evidence="1" type="ORF">LEP1GSC016_2191</name>
</gene>
<evidence type="ECO:0000313" key="2">
    <source>
        <dbReference type="Proteomes" id="UP000011873"/>
    </source>
</evidence>
<organism evidence="1 2">
    <name type="scientific">Leptospira borgpetersenii serovar Hardjo-bovis str. Sponselee</name>
    <dbReference type="NCBI Taxonomy" id="1303729"/>
    <lineage>
        <taxon>Bacteria</taxon>
        <taxon>Pseudomonadati</taxon>
        <taxon>Spirochaetota</taxon>
        <taxon>Spirochaetia</taxon>
        <taxon>Leptospirales</taxon>
        <taxon>Leptospiraceae</taxon>
        <taxon>Leptospira</taxon>
    </lineage>
</organism>